<keyword evidence="5" id="KW-0804">Transcription</keyword>
<dbReference type="Pfam" id="PF04542">
    <property type="entry name" value="Sigma70_r2"/>
    <property type="match status" value="1"/>
</dbReference>
<comment type="caution">
    <text evidence="8">The sequence shown here is derived from an EMBL/GenBank/DDBJ whole genome shotgun (WGS) entry which is preliminary data.</text>
</comment>
<dbReference type="InterPro" id="IPR036388">
    <property type="entry name" value="WH-like_DNA-bd_sf"/>
</dbReference>
<dbReference type="CDD" id="cd06171">
    <property type="entry name" value="Sigma70_r4"/>
    <property type="match status" value="1"/>
</dbReference>
<dbReference type="OrthoDB" id="5244716at2"/>
<dbReference type="SUPFAM" id="SSF88946">
    <property type="entry name" value="Sigma2 domain of RNA polymerase sigma factors"/>
    <property type="match status" value="1"/>
</dbReference>
<keyword evidence="2" id="KW-0805">Transcription regulation</keyword>
<accession>A0A543DZL2</accession>
<dbReference type="EMBL" id="VFPA01000001">
    <property type="protein sequence ID" value="TQM14783.1"/>
    <property type="molecule type" value="Genomic_DNA"/>
</dbReference>
<comment type="similarity">
    <text evidence="1">Belongs to the sigma-70 factor family. ECF subfamily.</text>
</comment>
<keyword evidence="4" id="KW-0238">DNA-binding</keyword>
<dbReference type="Proteomes" id="UP000315677">
    <property type="component" value="Unassembled WGS sequence"/>
</dbReference>
<evidence type="ECO:0000256" key="3">
    <source>
        <dbReference type="ARBA" id="ARBA00023082"/>
    </source>
</evidence>
<dbReference type="InterPro" id="IPR013249">
    <property type="entry name" value="RNA_pol_sigma70_r4_t2"/>
</dbReference>
<evidence type="ECO:0000256" key="4">
    <source>
        <dbReference type="ARBA" id="ARBA00023125"/>
    </source>
</evidence>
<dbReference type="AlphaFoldDB" id="A0A543DZL2"/>
<evidence type="ECO:0000256" key="1">
    <source>
        <dbReference type="ARBA" id="ARBA00010641"/>
    </source>
</evidence>
<name>A0A543DZL2_9PSEU</name>
<dbReference type="NCBIfam" id="TIGR02937">
    <property type="entry name" value="sigma70-ECF"/>
    <property type="match status" value="1"/>
</dbReference>
<dbReference type="Pfam" id="PF08281">
    <property type="entry name" value="Sigma70_r4_2"/>
    <property type="match status" value="1"/>
</dbReference>
<sequence length="264" mass="28351">MSASPRRIPASDDQLGVGHGLPDELVDRARSGDRDAVADVIAHIRPVVANYCRGRLRGLDRSDIAVDDIVQEVCMEVLAALPGYHARGRPLLAFVYGVASRKVSEAYSGRAPGRDGAVDGPERALRAEMIRLLGALPDKQREVLVMRVLGGFSIEETAEVVGSTPGAVRVTQHRALARLRSSAAQGGAAPLDVFELLAEHDVEPLRRSYLAYVESLAPALDLDAGFAHLEDRYAHRDFVAGIAGQLNLDAGLDALLRRAQTPDP</sequence>
<feature type="domain" description="RNA polymerase sigma factor 70 region 4 type 2" evidence="7">
    <location>
        <begin position="128"/>
        <end position="179"/>
    </location>
</feature>
<gene>
    <name evidence="8" type="ORF">FB558_1559</name>
</gene>
<dbReference type="InterPro" id="IPR039425">
    <property type="entry name" value="RNA_pol_sigma-70-like"/>
</dbReference>
<evidence type="ECO:0000259" key="7">
    <source>
        <dbReference type="Pfam" id="PF08281"/>
    </source>
</evidence>
<dbReference type="GO" id="GO:0016987">
    <property type="term" value="F:sigma factor activity"/>
    <property type="evidence" value="ECO:0007669"/>
    <property type="project" value="UniProtKB-KW"/>
</dbReference>
<reference evidence="8 9" key="1">
    <citation type="submission" date="2019-06" db="EMBL/GenBank/DDBJ databases">
        <title>Sequencing the genomes of 1000 actinobacteria strains.</title>
        <authorList>
            <person name="Klenk H.-P."/>
        </authorList>
    </citation>
    <scope>NUCLEOTIDE SEQUENCE [LARGE SCALE GENOMIC DNA]</scope>
    <source>
        <strain evidence="8 9">DSM 45301</strain>
    </source>
</reference>
<dbReference type="GO" id="GO:0003677">
    <property type="term" value="F:DNA binding"/>
    <property type="evidence" value="ECO:0007669"/>
    <property type="project" value="UniProtKB-KW"/>
</dbReference>
<dbReference type="PANTHER" id="PTHR43133:SF58">
    <property type="entry name" value="ECF RNA POLYMERASE SIGMA FACTOR SIGD"/>
    <property type="match status" value="1"/>
</dbReference>
<dbReference type="InterPro" id="IPR007627">
    <property type="entry name" value="RNA_pol_sigma70_r2"/>
</dbReference>
<dbReference type="InterPro" id="IPR013324">
    <property type="entry name" value="RNA_pol_sigma_r3/r4-like"/>
</dbReference>
<dbReference type="SUPFAM" id="SSF88659">
    <property type="entry name" value="Sigma3 and sigma4 domains of RNA polymerase sigma factors"/>
    <property type="match status" value="1"/>
</dbReference>
<dbReference type="Gene3D" id="1.10.10.10">
    <property type="entry name" value="Winged helix-like DNA-binding domain superfamily/Winged helix DNA-binding domain"/>
    <property type="match status" value="1"/>
</dbReference>
<dbReference type="InterPro" id="IPR013325">
    <property type="entry name" value="RNA_pol_sigma_r2"/>
</dbReference>
<feature type="domain" description="RNA polymerase sigma-70 region 2" evidence="6">
    <location>
        <begin position="43"/>
        <end position="107"/>
    </location>
</feature>
<dbReference type="GO" id="GO:0006352">
    <property type="term" value="P:DNA-templated transcription initiation"/>
    <property type="evidence" value="ECO:0007669"/>
    <property type="project" value="InterPro"/>
</dbReference>
<dbReference type="PANTHER" id="PTHR43133">
    <property type="entry name" value="RNA POLYMERASE ECF-TYPE SIGMA FACTO"/>
    <property type="match status" value="1"/>
</dbReference>
<evidence type="ECO:0000259" key="6">
    <source>
        <dbReference type="Pfam" id="PF04542"/>
    </source>
</evidence>
<dbReference type="InterPro" id="IPR014284">
    <property type="entry name" value="RNA_pol_sigma-70_dom"/>
</dbReference>
<protein>
    <submittedName>
        <fullName evidence="8">RNA polymerase sigma factor (Sigma-70 family)</fullName>
    </submittedName>
</protein>
<proteinExistence type="inferred from homology"/>
<evidence type="ECO:0000313" key="9">
    <source>
        <dbReference type="Proteomes" id="UP000315677"/>
    </source>
</evidence>
<keyword evidence="3" id="KW-0731">Sigma factor</keyword>
<keyword evidence="9" id="KW-1185">Reference proteome</keyword>
<dbReference type="Gene3D" id="1.10.1740.10">
    <property type="match status" value="1"/>
</dbReference>
<organism evidence="8 9">
    <name type="scientific">Pseudonocardia kunmingensis</name>
    <dbReference type="NCBI Taxonomy" id="630975"/>
    <lineage>
        <taxon>Bacteria</taxon>
        <taxon>Bacillati</taxon>
        <taxon>Actinomycetota</taxon>
        <taxon>Actinomycetes</taxon>
        <taxon>Pseudonocardiales</taxon>
        <taxon>Pseudonocardiaceae</taxon>
        <taxon>Pseudonocardia</taxon>
    </lineage>
</organism>
<evidence type="ECO:0000256" key="5">
    <source>
        <dbReference type="ARBA" id="ARBA00023163"/>
    </source>
</evidence>
<evidence type="ECO:0000256" key="2">
    <source>
        <dbReference type="ARBA" id="ARBA00023015"/>
    </source>
</evidence>
<evidence type="ECO:0000313" key="8">
    <source>
        <dbReference type="EMBL" id="TQM14783.1"/>
    </source>
</evidence>